<accession>A0A151RC94</accession>
<keyword evidence="1" id="KW-0732">Signal</keyword>
<evidence type="ECO:0000256" key="1">
    <source>
        <dbReference type="SAM" id="SignalP"/>
    </source>
</evidence>
<evidence type="ECO:0000313" key="4">
    <source>
        <dbReference type="Proteomes" id="UP000075243"/>
    </source>
</evidence>
<dbReference type="EMBL" id="KQ483854">
    <property type="protein sequence ID" value="KYP40157.1"/>
    <property type="molecule type" value="Genomic_DNA"/>
</dbReference>
<dbReference type="Gramene" id="C.cajan_37372.t">
    <property type="protein sequence ID" value="C.cajan_37372.t"/>
    <property type="gene ID" value="C.cajan_37372"/>
</dbReference>
<name>A0A151RC94_CAJCA</name>
<dbReference type="AlphaFoldDB" id="A0A151RC94"/>
<dbReference type="Gramene" id="C.cajan_37371.t">
    <property type="protein sequence ID" value="C.cajan_37371.t"/>
    <property type="gene ID" value="C.cajan_37371"/>
</dbReference>
<reference evidence="2 4" key="1">
    <citation type="journal article" date="2012" name="Nat. Biotechnol.">
        <title>Draft genome sequence of pigeonpea (Cajanus cajan), an orphan legume crop of resource-poor farmers.</title>
        <authorList>
            <person name="Varshney R.K."/>
            <person name="Chen W."/>
            <person name="Li Y."/>
            <person name="Bharti A.K."/>
            <person name="Saxena R.K."/>
            <person name="Schlueter J.A."/>
            <person name="Donoghue M.T."/>
            <person name="Azam S."/>
            <person name="Fan G."/>
            <person name="Whaley A.M."/>
            <person name="Farmer A.D."/>
            <person name="Sheridan J."/>
            <person name="Iwata A."/>
            <person name="Tuteja R."/>
            <person name="Penmetsa R.V."/>
            <person name="Wu W."/>
            <person name="Upadhyaya H.D."/>
            <person name="Yang S.P."/>
            <person name="Shah T."/>
            <person name="Saxena K.B."/>
            <person name="Michael T."/>
            <person name="McCombie W.R."/>
            <person name="Yang B."/>
            <person name="Zhang G."/>
            <person name="Yang H."/>
            <person name="Wang J."/>
            <person name="Spillane C."/>
            <person name="Cook D.R."/>
            <person name="May G.D."/>
            <person name="Xu X."/>
            <person name="Jackson S.A."/>
        </authorList>
    </citation>
    <scope>NUCLEOTIDE SEQUENCE [LARGE SCALE GENOMIC DNA]</scope>
    <source>
        <strain evidence="4">cv. Asha</strain>
    </source>
</reference>
<dbReference type="EMBL" id="KQ483854">
    <property type="protein sequence ID" value="KYP40156.1"/>
    <property type="molecule type" value="Genomic_DNA"/>
</dbReference>
<gene>
    <name evidence="2" type="ORF">KK1_038525</name>
    <name evidence="3" type="ORF">KK1_038526</name>
</gene>
<keyword evidence="4" id="KW-1185">Reference proteome</keyword>
<organism evidence="2 4">
    <name type="scientific">Cajanus cajan</name>
    <name type="common">Pigeon pea</name>
    <name type="synonym">Cajanus indicus</name>
    <dbReference type="NCBI Taxonomy" id="3821"/>
    <lineage>
        <taxon>Eukaryota</taxon>
        <taxon>Viridiplantae</taxon>
        <taxon>Streptophyta</taxon>
        <taxon>Embryophyta</taxon>
        <taxon>Tracheophyta</taxon>
        <taxon>Spermatophyta</taxon>
        <taxon>Magnoliopsida</taxon>
        <taxon>eudicotyledons</taxon>
        <taxon>Gunneridae</taxon>
        <taxon>Pentapetalae</taxon>
        <taxon>rosids</taxon>
        <taxon>fabids</taxon>
        <taxon>Fabales</taxon>
        <taxon>Fabaceae</taxon>
        <taxon>Papilionoideae</taxon>
        <taxon>50 kb inversion clade</taxon>
        <taxon>NPAAA clade</taxon>
        <taxon>indigoferoid/millettioid clade</taxon>
        <taxon>Phaseoleae</taxon>
        <taxon>Cajanus</taxon>
    </lineage>
</organism>
<dbReference type="Proteomes" id="UP000075243">
    <property type="component" value="Unassembled WGS sequence"/>
</dbReference>
<dbReference type="OMA" id="DTECEKH"/>
<proteinExistence type="predicted"/>
<feature type="signal peptide" evidence="1">
    <location>
        <begin position="1"/>
        <end position="37"/>
    </location>
</feature>
<protein>
    <submittedName>
        <fullName evidence="2">Uncharacterized protein</fullName>
    </submittedName>
</protein>
<feature type="chain" id="PRO_5007809569" evidence="1">
    <location>
        <begin position="38"/>
        <end position="87"/>
    </location>
</feature>
<sequence length="87" mass="9640">MIIFFDKTQFTMKSSIKLVFLLSFIIIASDLSMKSEAQHPTPGRGCRKNSDCKHFCPTCPKCTCADGMCLCNPPVSDNIYDGAPPIY</sequence>
<evidence type="ECO:0000313" key="3">
    <source>
        <dbReference type="EMBL" id="KYP40157.1"/>
    </source>
</evidence>
<evidence type="ECO:0000313" key="2">
    <source>
        <dbReference type="EMBL" id="KYP40156.1"/>
    </source>
</evidence>